<dbReference type="OrthoDB" id="3872971at2"/>
<proteinExistence type="inferred from homology"/>
<dbReference type="AlphaFoldDB" id="A0A1H1PPV7"/>
<dbReference type="InterPro" id="IPR002781">
    <property type="entry name" value="TM_pro_TauE-like"/>
</dbReference>
<keyword evidence="6 8" id="KW-1133">Transmembrane helix</keyword>
<dbReference type="EMBL" id="LT629765">
    <property type="protein sequence ID" value="SDS13134.1"/>
    <property type="molecule type" value="Genomic_DNA"/>
</dbReference>
<sequence>MTAAVILFCAVLIGSLLQRVSGMGVGLIAGPVLSILIGPVEGIVLVNVLATINAGLTTLTVRGDVDWRRFGSIAPYLVVGAVPGAVLVAVSSADALLVTVGVLLLLALGAVTVGKKRVPTVSGRAPAAASGVIGGFMNTLAGVAGPAITVYAEAARWPQRTYAATLQPIFMVSGAVSFLIKELTGAANVASIGAELWVAGGLGMVLGIAAGVAVAPRVPAPKAHALALGLAVLGGATALVRGLAGLLG</sequence>
<feature type="transmembrane region" description="Helical" evidence="8">
    <location>
        <begin position="161"/>
        <end position="180"/>
    </location>
</feature>
<reference evidence="9 10" key="1">
    <citation type="submission" date="2016-10" db="EMBL/GenBank/DDBJ databases">
        <authorList>
            <person name="de Groot N.N."/>
        </authorList>
    </citation>
    <scope>NUCLEOTIDE SEQUENCE [LARGE SCALE GENOMIC DNA]</scope>
    <source>
        <strain evidence="9 10">DSM 45434</strain>
    </source>
</reference>
<keyword evidence="7 8" id="KW-0472">Membrane</keyword>
<evidence type="ECO:0000313" key="10">
    <source>
        <dbReference type="Proteomes" id="UP000182237"/>
    </source>
</evidence>
<accession>A0A1H1PPV7</accession>
<feature type="transmembrane region" description="Helical" evidence="8">
    <location>
        <begin position="96"/>
        <end position="114"/>
    </location>
</feature>
<organism evidence="9 10">
    <name type="scientific">Corynebacterium timonense</name>
    <dbReference type="NCBI Taxonomy" id="441500"/>
    <lineage>
        <taxon>Bacteria</taxon>
        <taxon>Bacillati</taxon>
        <taxon>Actinomycetota</taxon>
        <taxon>Actinomycetes</taxon>
        <taxon>Mycobacteriales</taxon>
        <taxon>Corynebacteriaceae</taxon>
        <taxon>Corynebacterium</taxon>
    </lineage>
</organism>
<evidence type="ECO:0000256" key="7">
    <source>
        <dbReference type="ARBA" id="ARBA00023136"/>
    </source>
</evidence>
<evidence type="ECO:0000256" key="3">
    <source>
        <dbReference type="ARBA" id="ARBA00022448"/>
    </source>
</evidence>
<feature type="transmembrane region" description="Helical" evidence="8">
    <location>
        <begin position="126"/>
        <end position="149"/>
    </location>
</feature>
<dbReference type="InterPro" id="IPR052017">
    <property type="entry name" value="TSUP"/>
</dbReference>
<evidence type="ECO:0000256" key="1">
    <source>
        <dbReference type="ARBA" id="ARBA00004651"/>
    </source>
</evidence>
<keyword evidence="4 8" id="KW-1003">Cell membrane</keyword>
<dbReference type="STRING" id="1203190.GCA_000312345_02161"/>
<keyword evidence="5 8" id="KW-0812">Transmembrane</keyword>
<feature type="transmembrane region" description="Helical" evidence="8">
    <location>
        <begin position="73"/>
        <end position="90"/>
    </location>
</feature>
<gene>
    <name evidence="9" type="ORF">SAMN04488539_1072</name>
</gene>
<dbReference type="Proteomes" id="UP000182237">
    <property type="component" value="Chromosome I"/>
</dbReference>
<evidence type="ECO:0000256" key="4">
    <source>
        <dbReference type="ARBA" id="ARBA00022475"/>
    </source>
</evidence>
<feature type="transmembrane region" description="Helical" evidence="8">
    <location>
        <begin position="192"/>
        <end position="214"/>
    </location>
</feature>
<evidence type="ECO:0000256" key="2">
    <source>
        <dbReference type="ARBA" id="ARBA00009142"/>
    </source>
</evidence>
<keyword evidence="3" id="KW-0813">Transport</keyword>
<evidence type="ECO:0000256" key="8">
    <source>
        <dbReference type="RuleBase" id="RU363041"/>
    </source>
</evidence>
<comment type="subcellular location">
    <subcellularLocation>
        <location evidence="1 8">Cell membrane</location>
        <topology evidence="1 8">Multi-pass membrane protein</topology>
    </subcellularLocation>
</comment>
<comment type="similarity">
    <text evidence="2 8">Belongs to the 4-toluene sulfonate uptake permease (TSUP) (TC 2.A.102) family.</text>
</comment>
<evidence type="ECO:0000256" key="6">
    <source>
        <dbReference type="ARBA" id="ARBA00022989"/>
    </source>
</evidence>
<dbReference type="PANTHER" id="PTHR30269:SF37">
    <property type="entry name" value="MEMBRANE TRANSPORTER PROTEIN"/>
    <property type="match status" value="1"/>
</dbReference>
<feature type="transmembrane region" description="Helical" evidence="8">
    <location>
        <begin position="32"/>
        <end position="52"/>
    </location>
</feature>
<dbReference type="RefSeq" id="WP_019194939.1">
    <property type="nucleotide sequence ID" value="NZ_LT629765.1"/>
</dbReference>
<feature type="transmembrane region" description="Helical" evidence="8">
    <location>
        <begin position="226"/>
        <end position="247"/>
    </location>
</feature>
<protein>
    <recommendedName>
        <fullName evidence="8">Probable membrane transporter protein</fullName>
    </recommendedName>
</protein>
<name>A0A1H1PPV7_9CORY</name>
<evidence type="ECO:0000313" key="9">
    <source>
        <dbReference type="EMBL" id="SDS13134.1"/>
    </source>
</evidence>
<dbReference type="GO" id="GO:0005886">
    <property type="term" value="C:plasma membrane"/>
    <property type="evidence" value="ECO:0007669"/>
    <property type="project" value="UniProtKB-SubCell"/>
</dbReference>
<dbReference type="PANTHER" id="PTHR30269">
    <property type="entry name" value="TRANSMEMBRANE PROTEIN YFCA"/>
    <property type="match status" value="1"/>
</dbReference>
<keyword evidence="10" id="KW-1185">Reference proteome</keyword>
<dbReference type="Pfam" id="PF01925">
    <property type="entry name" value="TauE"/>
    <property type="match status" value="1"/>
</dbReference>
<dbReference type="eggNOG" id="COG0730">
    <property type="taxonomic scope" value="Bacteria"/>
</dbReference>
<evidence type="ECO:0000256" key="5">
    <source>
        <dbReference type="ARBA" id="ARBA00022692"/>
    </source>
</evidence>